<keyword evidence="3" id="KW-0805">Transcription regulation</keyword>
<protein>
    <submittedName>
        <fullName evidence="7">LysR family transcriptional regulator</fullName>
    </submittedName>
</protein>
<proteinExistence type="inferred from homology"/>
<dbReference type="SUPFAM" id="SSF46785">
    <property type="entry name" value="Winged helix' DNA-binding domain"/>
    <property type="match status" value="1"/>
</dbReference>
<evidence type="ECO:0000256" key="1">
    <source>
        <dbReference type="ARBA" id="ARBA00009437"/>
    </source>
</evidence>
<dbReference type="InterPro" id="IPR036390">
    <property type="entry name" value="WH_DNA-bd_sf"/>
</dbReference>
<gene>
    <name evidence="7" type="ORF">EHO51_14360</name>
</gene>
<dbReference type="Gene3D" id="3.40.190.10">
    <property type="entry name" value="Periplasmic binding protein-like II"/>
    <property type="match status" value="2"/>
</dbReference>
<dbReference type="Proteomes" id="UP000273982">
    <property type="component" value="Chromosome"/>
</dbReference>
<dbReference type="GO" id="GO:0003700">
    <property type="term" value="F:DNA-binding transcription factor activity"/>
    <property type="evidence" value="ECO:0007669"/>
    <property type="project" value="InterPro"/>
</dbReference>
<dbReference type="PANTHER" id="PTHR30118:SF15">
    <property type="entry name" value="TRANSCRIPTIONAL REGULATORY PROTEIN"/>
    <property type="match status" value="1"/>
</dbReference>
<dbReference type="PRINTS" id="PR00039">
    <property type="entry name" value="HTHLYSR"/>
</dbReference>
<dbReference type="PROSITE" id="PS50931">
    <property type="entry name" value="HTH_LYSR"/>
    <property type="match status" value="1"/>
</dbReference>
<dbReference type="InterPro" id="IPR050389">
    <property type="entry name" value="LysR-type_TF"/>
</dbReference>
<dbReference type="KEGG" id="mros:EHO51_14360"/>
<evidence type="ECO:0000256" key="2">
    <source>
        <dbReference type="ARBA" id="ARBA00022458"/>
    </source>
</evidence>
<dbReference type="AlphaFoldDB" id="A0A3G8M996"/>
<dbReference type="InterPro" id="IPR037402">
    <property type="entry name" value="YidZ_PBP2"/>
</dbReference>
<dbReference type="InterPro" id="IPR036388">
    <property type="entry name" value="WH-like_DNA-bd_sf"/>
</dbReference>
<name>A0A3G8M996_9HYPH</name>
<dbReference type="PANTHER" id="PTHR30118">
    <property type="entry name" value="HTH-TYPE TRANSCRIPTIONAL REGULATOR LEUO-RELATED"/>
    <property type="match status" value="1"/>
</dbReference>
<dbReference type="SUPFAM" id="SSF53850">
    <property type="entry name" value="Periplasmic binding protein-like II"/>
    <property type="match status" value="1"/>
</dbReference>
<keyword evidence="4" id="KW-0238">DNA-binding</keyword>
<dbReference type="CDD" id="cd08417">
    <property type="entry name" value="PBP2_Nitroaromatics_like"/>
    <property type="match status" value="1"/>
</dbReference>
<accession>A0A3G8M996</accession>
<evidence type="ECO:0000256" key="3">
    <source>
        <dbReference type="ARBA" id="ARBA00023015"/>
    </source>
</evidence>
<dbReference type="InterPro" id="IPR000847">
    <property type="entry name" value="LysR_HTH_N"/>
</dbReference>
<feature type="domain" description="HTH lysR-type" evidence="6">
    <location>
        <begin position="7"/>
        <end position="64"/>
    </location>
</feature>
<evidence type="ECO:0000259" key="6">
    <source>
        <dbReference type="PROSITE" id="PS50931"/>
    </source>
</evidence>
<evidence type="ECO:0000313" key="8">
    <source>
        <dbReference type="Proteomes" id="UP000273982"/>
    </source>
</evidence>
<evidence type="ECO:0000256" key="5">
    <source>
        <dbReference type="ARBA" id="ARBA00023163"/>
    </source>
</evidence>
<evidence type="ECO:0000313" key="7">
    <source>
        <dbReference type="EMBL" id="AZG77815.1"/>
    </source>
</evidence>
<dbReference type="RefSeq" id="WP_124739455.1">
    <property type="nucleotide sequence ID" value="NZ_CP034086.1"/>
</dbReference>
<dbReference type="InterPro" id="IPR005119">
    <property type="entry name" value="LysR_subst-bd"/>
</dbReference>
<keyword evidence="5" id="KW-0804">Transcription</keyword>
<dbReference type="GO" id="GO:0003677">
    <property type="term" value="F:DNA binding"/>
    <property type="evidence" value="ECO:0007669"/>
    <property type="project" value="UniProtKB-KW"/>
</dbReference>
<dbReference type="Pfam" id="PF00126">
    <property type="entry name" value="HTH_1"/>
    <property type="match status" value="1"/>
</dbReference>
<dbReference type="Gene3D" id="1.10.10.10">
    <property type="entry name" value="Winged helix-like DNA-binding domain superfamily/Winged helix DNA-binding domain"/>
    <property type="match status" value="1"/>
</dbReference>
<sequence length="321" mass="35801">MVNLKSFDLNLLLALKALLEEKNVSRAAEKLCLSQPAMSHILRRLRDQLDDPILVKSASGLVPTARALALLEPTAAVLREIERIVEPPPEFDPATSRRRFVISTSDYVGFALLPTLAESMIRIAPHIEVHIRQPITGPPHIVLEKDNIDLAIGFDAIFGGTPHVCSQALMGESIVCLTRKSNAQVPGDEISLAQFLEGKHVLISWREAGTGLIDDSLAKLGLRRNVFLVLPNFLTTPWILEKTDLMLCLPQRMAEQFVQLAPLKILPIPIDLPRYELMMLWHPRHEKDHAHMWLRERVRMACPRDSGNDANAGAGAKAHIH</sequence>
<keyword evidence="2" id="KW-0536">Nodulation</keyword>
<dbReference type="Pfam" id="PF03466">
    <property type="entry name" value="LysR_substrate"/>
    <property type="match status" value="1"/>
</dbReference>
<dbReference type="EMBL" id="CP034086">
    <property type="protein sequence ID" value="AZG77815.1"/>
    <property type="molecule type" value="Genomic_DNA"/>
</dbReference>
<evidence type="ECO:0000256" key="4">
    <source>
        <dbReference type="ARBA" id="ARBA00023125"/>
    </source>
</evidence>
<reference evidence="7 8" key="1">
    <citation type="submission" date="2018-11" db="EMBL/GenBank/DDBJ databases">
        <title>Genome squencing of methanotrophic bacteria isolated from alkaline groundwater in Korea.</title>
        <authorList>
            <person name="Nguyen L.N."/>
        </authorList>
    </citation>
    <scope>NUCLEOTIDE SEQUENCE [LARGE SCALE GENOMIC DNA]</scope>
    <source>
        <strain evidence="7 8">GW6</strain>
    </source>
</reference>
<comment type="similarity">
    <text evidence="1">Belongs to the LysR transcriptional regulatory family.</text>
</comment>
<organism evidence="7 8">
    <name type="scientific">Methylocystis rosea</name>
    <dbReference type="NCBI Taxonomy" id="173366"/>
    <lineage>
        <taxon>Bacteria</taxon>
        <taxon>Pseudomonadati</taxon>
        <taxon>Pseudomonadota</taxon>
        <taxon>Alphaproteobacteria</taxon>
        <taxon>Hyphomicrobiales</taxon>
        <taxon>Methylocystaceae</taxon>
        <taxon>Methylocystis</taxon>
    </lineage>
</organism>